<protein>
    <recommendedName>
        <fullName evidence="3">Carboxylesterase type B domain-containing protein</fullName>
    </recommendedName>
</protein>
<dbReference type="EMBL" id="NJES01000327">
    <property type="protein sequence ID" value="PHH73653.1"/>
    <property type="molecule type" value="Genomic_DNA"/>
</dbReference>
<name>A0A2C5Z1B7_9HYPO</name>
<evidence type="ECO:0008006" key="3">
    <source>
        <dbReference type="Google" id="ProtNLM"/>
    </source>
</evidence>
<gene>
    <name evidence="1" type="ORF">CDD80_3658</name>
</gene>
<dbReference type="OrthoDB" id="6846267at2759"/>
<dbReference type="Gene3D" id="3.40.50.1820">
    <property type="entry name" value="alpha/beta hydrolase"/>
    <property type="match status" value="1"/>
</dbReference>
<dbReference type="InterPro" id="IPR029058">
    <property type="entry name" value="AB_hydrolase_fold"/>
</dbReference>
<dbReference type="Proteomes" id="UP000226431">
    <property type="component" value="Unassembled WGS sequence"/>
</dbReference>
<keyword evidence="2" id="KW-1185">Reference proteome</keyword>
<proteinExistence type="predicted"/>
<dbReference type="STRING" id="2004952.A0A2C5Z1B7"/>
<accession>A0A2C5Z1B7</accession>
<evidence type="ECO:0000313" key="2">
    <source>
        <dbReference type="Proteomes" id="UP000226431"/>
    </source>
</evidence>
<sequence length="289" mass="31695">MVGLEELYPVDMMTTTVTRAQLAYGDFAYIAPVLHTACCLARAGARVYVYEYSAIASPLSAASHGDHMAVSACEAEILRGRPGLAAVGAGMAERWTAFAATVILALASAANAAASAWKNSNPMETCRRGQPRLPWVEASEVSGLTQDCGYWDFTESECGTERYCEAYDDGVKIEKTDFLFRNMKECLDAHEPKPSKPRGEPARGKKLPWNSYMSPLCDHGPGSVVESLCGTYYYCLGFAKNSIGKTDGRFDNVTHCLDAHVRAPRRAYSSALCQLTEIMRMKNRDQRGR</sequence>
<organism evidence="1 2">
    <name type="scientific">Ophiocordyceps camponoti-rufipedis</name>
    <dbReference type="NCBI Taxonomy" id="2004952"/>
    <lineage>
        <taxon>Eukaryota</taxon>
        <taxon>Fungi</taxon>
        <taxon>Dikarya</taxon>
        <taxon>Ascomycota</taxon>
        <taxon>Pezizomycotina</taxon>
        <taxon>Sordariomycetes</taxon>
        <taxon>Hypocreomycetidae</taxon>
        <taxon>Hypocreales</taxon>
        <taxon>Ophiocordycipitaceae</taxon>
        <taxon>Ophiocordyceps</taxon>
    </lineage>
</organism>
<evidence type="ECO:0000313" key="1">
    <source>
        <dbReference type="EMBL" id="PHH73653.1"/>
    </source>
</evidence>
<dbReference type="AlphaFoldDB" id="A0A2C5Z1B7"/>
<reference evidence="1 2" key="1">
    <citation type="submission" date="2017-06" db="EMBL/GenBank/DDBJ databases">
        <title>Ant-infecting Ophiocordyceps genomes reveal a high diversity of potential behavioral manipulation genes and a possible major role for enterotoxins.</title>
        <authorList>
            <person name="De Bekker C."/>
            <person name="Evans H.C."/>
            <person name="Brachmann A."/>
            <person name="Hughes D.P."/>
        </authorList>
    </citation>
    <scope>NUCLEOTIDE SEQUENCE [LARGE SCALE GENOMIC DNA]</scope>
    <source>
        <strain evidence="1 2">Map16</strain>
    </source>
</reference>
<comment type="caution">
    <text evidence="1">The sequence shown here is derived from an EMBL/GenBank/DDBJ whole genome shotgun (WGS) entry which is preliminary data.</text>
</comment>